<dbReference type="InterPro" id="IPR051907">
    <property type="entry name" value="DoxX-like_oxidoreductase"/>
</dbReference>
<sequence length="344" mass="38530">MKKWLFFARPFSSRFADVAWLLFRLHLGLSIAVGAGWSKLVNLTTASEVAKLLPGPAALGPPDWFVQQVAQLGFVYPSPYVWAWLAAWGEFAGGLLIAVGLLTRWSSLQLALQFLVIAFLWYESPEPLLGMYYQQLLFWAFVLVAVVGGGRYSLDYLLSRPQPIRSQSNAGMLQPAFLLPLLLLLGNGDVCAQAATPRLTMQELAGLAQQWERGSLTYLDYSSRKTVTLPTYLNGMRPRSNELVLDFVYQEPEGKQVKGYDKLTLDVTGTKLQWDGVPMVLVEKTPLPNQTLRLKFEGPGQDDNRACLIRRTLLLGPQQISVVKEVKYAGSPAFLTRNTYHFQR</sequence>
<gene>
    <name evidence="8" type="ORF">IC231_08540</name>
</gene>
<evidence type="ECO:0000256" key="6">
    <source>
        <dbReference type="ARBA" id="ARBA00023136"/>
    </source>
</evidence>
<accession>A0ABR8JIB3</accession>
<proteinExistence type="inferred from homology"/>
<comment type="subcellular location">
    <subcellularLocation>
        <location evidence="1">Cell membrane</location>
        <topology evidence="1">Multi-pass membrane protein</topology>
    </subcellularLocation>
</comment>
<feature type="transmembrane region" description="Helical" evidence="7">
    <location>
        <begin position="81"/>
        <end position="101"/>
    </location>
</feature>
<comment type="similarity">
    <text evidence="2">Belongs to the DoxX family.</text>
</comment>
<keyword evidence="3" id="KW-1003">Cell membrane</keyword>
<evidence type="ECO:0000313" key="8">
    <source>
        <dbReference type="EMBL" id="MBD2715082.1"/>
    </source>
</evidence>
<evidence type="ECO:0000313" key="9">
    <source>
        <dbReference type="Proteomes" id="UP000642468"/>
    </source>
</evidence>
<comment type="caution">
    <text evidence="8">The sequence shown here is derived from an EMBL/GenBank/DDBJ whole genome shotgun (WGS) entry which is preliminary data.</text>
</comment>
<evidence type="ECO:0000256" key="3">
    <source>
        <dbReference type="ARBA" id="ARBA00022475"/>
    </source>
</evidence>
<name>A0ABR8JIB3_9BACT</name>
<dbReference type="PANTHER" id="PTHR33452:SF1">
    <property type="entry name" value="INNER MEMBRANE PROTEIN YPHA-RELATED"/>
    <property type="match status" value="1"/>
</dbReference>
<evidence type="ECO:0000256" key="7">
    <source>
        <dbReference type="SAM" id="Phobius"/>
    </source>
</evidence>
<keyword evidence="6 7" id="KW-0472">Membrane</keyword>
<dbReference type="EMBL" id="JACWZZ010000002">
    <property type="protein sequence ID" value="MBD2715082.1"/>
    <property type="molecule type" value="Genomic_DNA"/>
</dbReference>
<dbReference type="InterPro" id="IPR032808">
    <property type="entry name" value="DoxX"/>
</dbReference>
<evidence type="ECO:0000256" key="4">
    <source>
        <dbReference type="ARBA" id="ARBA00022692"/>
    </source>
</evidence>
<keyword evidence="4 7" id="KW-0812">Transmembrane</keyword>
<evidence type="ECO:0000256" key="5">
    <source>
        <dbReference type="ARBA" id="ARBA00022989"/>
    </source>
</evidence>
<keyword evidence="5 7" id="KW-1133">Transmembrane helix</keyword>
<feature type="transmembrane region" description="Helical" evidence="7">
    <location>
        <begin position="108"/>
        <end position="124"/>
    </location>
</feature>
<evidence type="ECO:0000256" key="2">
    <source>
        <dbReference type="ARBA" id="ARBA00006679"/>
    </source>
</evidence>
<dbReference type="Proteomes" id="UP000642468">
    <property type="component" value="Unassembled WGS sequence"/>
</dbReference>
<dbReference type="RefSeq" id="WP_190784119.1">
    <property type="nucleotide sequence ID" value="NZ_JACWZZ010000002.1"/>
</dbReference>
<feature type="transmembrane region" description="Helical" evidence="7">
    <location>
        <begin position="136"/>
        <end position="158"/>
    </location>
</feature>
<dbReference type="PANTHER" id="PTHR33452">
    <property type="entry name" value="OXIDOREDUCTASE CATD-RELATED"/>
    <property type="match status" value="1"/>
</dbReference>
<reference evidence="8 9" key="1">
    <citation type="submission" date="2020-09" db="EMBL/GenBank/DDBJ databases">
        <authorList>
            <person name="Kim M.K."/>
        </authorList>
    </citation>
    <scope>NUCLEOTIDE SEQUENCE [LARGE SCALE GENOMIC DNA]</scope>
    <source>
        <strain evidence="8 9">BT646</strain>
    </source>
</reference>
<keyword evidence="9" id="KW-1185">Reference proteome</keyword>
<evidence type="ECO:0000256" key="1">
    <source>
        <dbReference type="ARBA" id="ARBA00004651"/>
    </source>
</evidence>
<dbReference type="Pfam" id="PF07681">
    <property type="entry name" value="DoxX"/>
    <property type="match status" value="1"/>
</dbReference>
<protein>
    <submittedName>
        <fullName evidence="8">DoxX family protein</fullName>
    </submittedName>
</protein>
<organism evidence="8 9">
    <name type="scientific">Hymenobacter duratus</name>
    <dbReference type="NCBI Taxonomy" id="2771356"/>
    <lineage>
        <taxon>Bacteria</taxon>
        <taxon>Pseudomonadati</taxon>
        <taxon>Bacteroidota</taxon>
        <taxon>Cytophagia</taxon>
        <taxon>Cytophagales</taxon>
        <taxon>Hymenobacteraceae</taxon>
        <taxon>Hymenobacter</taxon>
    </lineage>
</organism>